<sequence length="84" mass="8898">MWEWSRRVHEHAAAASWTRWRITDPEPTILDPETDADRGDGVAEGAAPGSMTLSGAAPFASGHAVVVTVVVAAPDRPDTYDLAG</sequence>
<gene>
    <name evidence="2" type="ORF">DFR74_114110</name>
</gene>
<dbReference type="EMBL" id="QNRE01000014">
    <property type="protein sequence ID" value="RBO85568.1"/>
    <property type="molecule type" value="Genomic_DNA"/>
</dbReference>
<accession>A0A366D8F4</accession>
<feature type="region of interest" description="Disordered" evidence="1">
    <location>
        <begin position="23"/>
        <end position="45"/>
    </location>
</feature>
<dbReference type="Proteomes" id="UP000252586">
    <property type="component" value="Unassembled WGS sequence"/>
</dbReference>
<comment type="caution">
    <text evidence="2">The sequence shown here is derived from an EMBL/GenBank/DDBJ whole genome shotgun (WGS) entry which is preliminary data.</text>
</comment>
<proteinExistence type="predicted"/>
<dbReference type="OrthoDB" id="4563967at2"/>
<name>A0A366D8F4_9NOCA</name>
<dbReference type="STRING" id="1210090.GCA_001613185_03818"/>
<protein>
    <submittedName>
        <fullName evidence="2">Uncharacterized protein</fullName>
    </submittedName>
</protein>
<evidence type="ECO:0000256" key="1">
    <source>
        <dbReference type="SAM" id="MobiDB-lite"/>
    </source>
</evidence>
<reference evidence="2 3" key="1">
    <citation type="submission" date="2018-06" db="EMBL/GenBank/DDBJ databases">
        <title>Genomic Encyclopedia of Type Strains, Phase IV (KMG-IV): sequencing the most valuable type-strain genomes for metagenomic binning, comparative biology and taxonomic classification.</title>
        <authorList>
            <person name="Goeker M."/>
        </authorList>
    </citation>
    <scope>NUCLEOTIDE SEQUENCE [LARGE SCALE GENOMIC DNA]</scope>
    <source>
        <strain evidence="2 3">DSM 44599</strain>
    </source>
</reference>
<dbReference type="RefSeq" id="WP_067510545.1">
    <property type="nucleotide sequence ID" value="NZ_JADLRD010000006.1"/>
</dbReference>
<evidence type="ECO:0000313" key="2">
    <source>
        <dbReference type="EMBL" id="RBO85568.1"/>
    </source>
</evidence>
<evidence type="ECO:0000313" key="3">
    <source>
        <dbReference type="Proteomes" id="UP000252586"/>
    </source>
</evidence>
<organism evidence="2 3">
    <name type="scientific">Nocardia puris</name>
    <dbReference type="NCBI Taxonomy" id="208602"/>
    <lineage>
        <taxon>Bacteria</taxon>
        <taxon>Bacillati</taxon>
        <taxon>Actinomycetota</taxon>
        <taxon>Actinomycetes</taxon>
        <taxon>Mycobacteriales</taxon>
        <taxon>Nocardiaceae</taxon>
        <taxon>Nocardia</taxon>
    </lineage>
</organism>
<keyword evidence="3" id="KW-1185">Reference proteome</keyword>
<dbReference type="AlphaFoldDB" id="A0A366D8F4"/>